<comment type="caution">
    <text evidence="1">The sequence shown here is derived from an EMBL/GenBank/DDBJ whole genome shotgun (WGS) entry which is preliminary data.</text>
</comment>
<evidence type="ECO:0000313" key="1">
    <source>
        <dbReference type="EMBL" id="GAW84381.1"/>
    </source>
</evidence>
<sequence length="232" mass="27743">MVLSEENNWCIKHLGSTNEEDIKLYNKIAIFFKSLKDELDKEVKKRGCYYFRHWLQDKISKKYYHRKNIAKNNPVAEKLFDFVSSDSTSLINEPACSGNTYAYPKDWKEEKELHDYFENYEYIKCDNSDKIACEKYVHYVNYIDSIYKENFERCCDEEDFFGLKCDPYFKCENMYKPGDLLNKLKIQLELISNNGGKAREDVAITEKKTTFTVIVKKIYQLMIQKIYIWILN</sequence>
<gene>
    <name evidence="1" type="ORF">PGO_002680</name>
</gene>
<reference evidence="2" key="1">
    <citation type="submission" date="2017-04" db="EMBL/GenBank/DDBJ databases">
        <title>Plasmodium gonderi genome.</title>
        <authorList>
            <person name="Arisue N."/>
            <person name="Honma H."/>
            <person name="Kawai S."/>
            <person name="Tougan T."/>
            <person name="Tanabe K."/>
            <person name="Horii T."/>
        </authorList>
    </citation>
    <scope>NUCLEOTIDE SEQUENCE [LARGE SCALE GENOMIC DNA]</scope>
    <source>
        <strain evidence="2">ATCC 30045</strain>
    </source>
</reference>
<organism evidence="1 2">
    <name type="scientific">Plasmodium gonderi</name>
    <dbReference type="NCBI Taxonomy" id="77519"/>
    <lineage>
        <taxon>Eukaryota</taxon>
        <taxon>Sar</taxon>
        <taxon>Alveolata</taxon>
        <taxon>Apicomplexa</taxon>
        <taxon>Aconoidasida</taxon>
        <taxon>Haemosporida</taxon>
        <taxon>Plasmodiidae</taxon>
        <taxon>Plasmodium</taxon>
        <taxon>Plasmodium (Plasmodium)</taxon>
    </lineage>
</organism>
<dbReference type="InterPro" id="IPR008780">
    <property type="entry name" value="Plasmodium_Vir"/>
</dbReference>
<dbReference type="OrthoDB" id="381232at2759"/>
<dbReference type="AlphaFoldDB" id="A0A1Y1JPI7"/>
<accession>A0A1Y1JPI7</accession>
<dbReference type="EMBL" id="BDQF01000289">
    <property type="protein sequence ID" value="GAW84381.1"/>
    <property type="molecule type" value="Genomic_DNA"/>
</dbReference>
<protein>
    <submittedName>
        <fullName evidence="1">Variable surface protein</fullName>
    </submittedName>
</protein>
<keyword evidence="2" id="KW-1185">Reference proteome</keyword>
<dbReference type="RefSeq" id="XP_028546970.1">
    <property type="nucleotide sequence ID" value="XM_028691169.1"/>
</dbReference>
<dbReference type="Pfam" id="PF05795">
    <property type="entry name" value="Plasmodium_Vir"/>
    <property type="match status" value="1"/>
</dbReference>
<proteinExistence type="predicted"/>
<dbReference type="OMA" id="LLPENDW"/>
<evidence type="ECO:0000313" key="2">
    <source>
        <dbReference type="Proteomes" id="UP000195521"/>
    </source>
</evidence>
<name>A0A1Y1JPI7_PLAGO</name>
<dbReference type="GeneID" id="39745189"/>
<dbReference type="Proteomes" id="UP000195521">
    <property type="component" value="Unassembled WGS sequence"/>
</dbReference>